<dbReference type="EMBL" id="UOEK01000523">
    <property type="protein sequence ID" value="VAW09129.1"/>
    <property type="molecule type" value="Genomic_DNA"/>
</dbReference>
<reference evidence="1" key="1">
    <citation type="submission" date="2018-06" db="EMBL/GenBank/DDBJ databases">
        <authorList>
            <person name="Zhirakovskaya E."/>
        </authorList>
    </citation>
    <scope>NUCLEOTIDE SEQUENCE</scope>
</reference>
<gene>
    <name evidence="1" type="ORF">MNBD_ACTINO02-360</name>
</gene>
<evidence type="ECO:0000313" key="1">
    <source>
        <dbReference type="EMBL" id="VAW09129.1"/>
    </source>
</evidence>
<sequence length="101" mass="10558">MPSPESSRTRVGTASQVRSYLAKAEEYAAAAADELRAGRGITATSLAIHAGINSADAVCGARLGVRAAGKDHGQVLELLAQAGKDGVELQKELRRLLPMKM</sequence>
<evidence type="ECO:0008006" key="2">
    <source>
        <dbReference type="Google" id="ProtNLM"/>
    </source>
</evidence>
<dbReference type="AlphaFoldDB" id="A0A3B0TAK6"/>
<protein>
    <recommendedName>
        <fullName evidence="2">HEPN domain-containing protein</fullName>
    </recommendedName>
</protein>
<organism evidence="1">
    <name type="scientific">hydrothermal vent metagenome</name>
    <dbReference type="NCBI Taxonomy" id="652676"/>
    <lineage>
        <taxon>unclassified sequences</taxon>
        <taxon>metagenomes</taxon>
        <taxon>ecological metagenomes</taxon>
    </lineage>
</organism>
<accession>A0A3B0TAK6</accession>
<name>A0A3B0TAK6_9ZZZZ</name>
<feature type="non-terminal residue" evidence="1">
    <location>
        <position position="101"/>
    </location>
</feature>
<proteinExistence type="predicted"/>